<feature type="compositionally biased region" description="Low complexity" evidence="1">
    <location>
        <begin position="152"/>
        <end position="161"/>
    </location>
</feature>
<organism evidence="2">
    <name type="scientific">uncultured Frankineae bacterium</name>
    <dbReference type="NCBI Taxonomy" id="437475"/>
    <lineage>
        <taxon>Bacteria</taxon>
        <taxon>Bacillati</taxon>
        <taxon>Actinomycetota</taxon>
        <taxon>Actinomycetes</taxon>
        <taxon>Frankiales</taxon>
        <taxon>environmental samples</taxon>
    </lineage>
</organism>
<feature type="compositionally biased region" description="Basic residues" evidence="1">
    <location>
        <begin position="162"/>
        <end position="174"/>
    </location>
</feature>
<evidence type="ECO:0000313" key="2">
    <source>
        <dbReference type="EMBL" id="CAA9309443.1"/>
    </source>
</evidence>
<protein>
    <submittedName>
        <fullName evidence="2">Similar to F420-dependent glucose-6-phosphate dehydrogenase, Mext_1273 family</fullName>
    </submittedName>
</protein>
<feature type="compositionally biased region" description="Basic residues" evidence="1">
    <location>
        <begin position="20"/>
        <end position="31"/>
    </location>
</feature>
<name>A0A6J4KLV1_9ACTN</name>
<dbReference type="EMBL" id="CADCUB010000021">
    <property type="protein sequence ID" value="CAA9309443.1"/>
    <property type="molecule type" value="Genomic_DNA"/>
</dbReference>
<evidence type="ECO:0000256" key="1">
    <source>
        <dbReference type="SAM" id="MobiDB-lite"/>
    </source>
</evidence>
<reference evidence="2" key="1">
    <citation type="submission" date="2020-02" db="EMBL/GenBank/DDBJ databases">
        <authorList>
            <person name="Meier V. D."/>
        </authorList>
    </citation>
    <scope>NUCLEOTIDE SEQUENCE</scope>
    <source>
        <strain evidence="2">AVDCRST_MAG07</strain>
    </source>
</reference>
<feature type="compositionally biased region" description="Low complexity" evidence="1">
    <location>
        <begin position="251"/>
        <end position="282"/>
    </location>
</feature>
<feature type="region of interest" description="Disordered" evidence="1">
    <location>
        <begin position="55"/>
        <end position="324"/>
    </location>
</feature>
<accession>A0A6J4KLV1</accession>
<feature type="compositionally biased region" description="Low complexity" evidence="1">
    <location>
        <begin position="290"/>
        <end position="313"/>
    </location>
</feature>
<gene>
    <name evidence="2" type="ORF">AVDCRST_MAG07-366</name>
</gene>
<sequence length="324" mass="34746">DRRPRLPRAGPPLEADRGRAARRAGRLHGRHVLGPPLAVERAAGPVGVRLVVARRGAAGHEPAVRRRQRAGAALPPGDHRAGDGHADGDVPRPLLDRARHRRGLERARDRPGVAAQGGPQRPARRVRGRHPPPARRRGGQPRRARHRRPCARLDAARGAAAAHRRRRQPGHRLLGRLVGGRPGHGAAAARRPPQDRGRLPQRRRAGTARAAGPPVLGRGRRDGARHRPRPVAQQRLRAGRQLEPRPRLAVRRGVQARAARGDAGAGARLGRPGSARHLAAGPHRARLRRGLPAPRRAGADPLARGLRGEGAAAARRHGEGPPGV</sequence>
<feature type="non-terminal residue" evidence="2">
    <location>
        <position position="324"/>
    </location>
</feature>
<feature type="compositionally biased region" description="Basic residues" evidence="1">
    <location>
        <begin position="122"/>
        <end position="150"/>
    </location>
</feature>
<proteinExistence type="predicted"/>
<feature type="non-terminal residue" evidence="2">
    <location>
        <position position="1"/>
    </location>
</feature>
<dbReference type="AlphaFoldDB" id="A0A6J4KLV1"/>
<feature type="compositionally biased region" description="Basic and acidic residues" evidence="1">
    <location>
        <begin position="77"/>
        <end position="97"/>
    </location>
</feature>
<feature type="region of interest" description="Disordered" evidence="1">
    <location>
        <begin position="1"/>
        <end position="36"/>
    </location>
</feature>